<feature type="transmembrane region" description="Helical" evidence="4">
    <location>
        <begin position="84"/>
        <end position="107"/>
    </location>
</feature>
<keyword evidence="4" id="KW-0812">Transmembrane</keyword>
<feature type="transmembrane region" description="Helical" evidence="4">
    <location>
        <begin position="164"/>
        <end position="187"/>
    </location>
</feature>
<dbReference type="InterPro" id="IPR036890">
    <property type="entry name" value="HATPase_C_sf"/>
</dbReference>
<dbReference type="GO" id="GO:0000155">
    <property type="term" value="F:phosphorelay sensor kinase activity"/>
    <property type="evidence" value="ECO:0007669"/>
    <property type="project" value="InterPro"/>
</dbReference>
<keyword evidence="1" id="KW-0808">Transferase</keyword>
<evidence type="ECO:0000313" key="7">
    <source>
        <dbReference type="Proteomes" id="UP000315234"/>
    </source>
</evidence>
<dbReference type="InterPro" id="IPR011712">
    <property type="entry name" value="Sig_transdc_His_kin_sub3_dim/P"/>
</dbReference>
<keyword evidence="4" id="KW-1133">Transmembrane helix</keyword>
<sequence>MYSDSMTVLQGFMEKPETDKFSTYVRLSMHATLLAIAVLSFRQVSVSFDDFQPSLVLLVVLLNAGLTTLVVERTPAFSTAARPLGALYPSAIAVNLLCWAVSIGLLATQRAPHLTGTTSGLSVFLLCSFAFVLSIHIKHAYLIVAALSVVTVSVVKHPELDHPIYIVVFALVLVWVSKVTVWSVGIVKELYRTRELQSQLKVQEERLRFAQELHDSLGQRLAAMSLKTQLAISLHKKNDDRTDGELRELEKLVRLMRTDLHQVVTGYRTLHPSSELDEATSLLGGADIAVTVTGSPKEIPSTCQQTAAWFIREATTNVMKHSSASVVNIELSEHEVSLTNDGVERSIGPLGGIQALQERAKQIGGTISLTRQNNQCTATLSWKDTD</sequence>
<accession>A0AAQ1TXM3</accession>
<proteinExistence type="predicted"/>
<dbReference type="Gene3D" id="1.20.5.1930">
    <property type="match status" value="1"/>
</dbReference>
<feature type="transmembrane region" description="Helical" evidence="4">
    <location>
        <begin position="53"/>
        <end position="72"/>
    </location>
</feature>
<evidence type="ECO:0000256" key="4">
    <source>
        <dbReference type="SAM" id="Phobius"/>
    </source>
</evidence>
<evidence type="ECO:0000256" key="2">
    <source>
        <dbReference type="ARBA" id="ARBA00022777"/>
    </source>
</evidence>
<gene>
    <name evidence="6" type="ORF">Cst04h_02940</name>
</gene>
<dbReference type="Gene3D" id="3.30.565.10">
    <property type="entry name" value="Histidine kinase-like ATPase, C-terminal domain"/>
    <property type="match status" value="1"/>
</dbReference>
<dbReference type="EMBL" id="BJLD01000001">
    <property type="protein sequence ID" value="GEA42124.1"/>
    <property type="molecule type" value="Genomic_DNA"/>
</dbReference>
<keyword evidence="2 6" id="KW-0418">Kinase</keyword>
<dbReference type="Pfam" id="PF07730">
    <property type="entry name" value="HisKA_3"/>
    <property type="match status" value="1"/>
</dbReference>
<evidence type="ECO:0000256" key="1">
    <source>
        <dbReference type="ARBA" id="ARBA00022679"/>
    </source>
</evidence>
<keyword evidence="4" id="KW-0472">Membrane</keyword>
<dbReference type="InterPro" id="IPR050482">
    <property type="entry name" value="Sensor_HK_TwoCompSys"/>
</dbReference>
<feature type="domain" description="Signal transduction histidine kinase subgroup 3 dimerisation and phosphoacceptor" evidence="5">
    <location>
        <begin position="205"/>
        <end position="269"/>
    </location>
</feature>
<evidence type="ECO:0000259" key="5">
    <source>
        <dbReference type="Pfam" id="PF07730"/>
    </source>
</evidence>
<keyword evidence="3" id="KW-0902">Two-component regulatory system</keyword>
<feature type="transmembrane region" description="Helical" evidence="4">
    <location>
        <begin position="113"/>
        <end position="133"/>
    </location>
</feature>
<reference evidence="6 7" key="1">
    <citation type="submission" date="2019-06" db="EMBL/GenBank/DDBJ databases">
        <title>Draft genome sequence of Corynebacterium striatum NBRC 15291.</title>
        <authorList>
            <person name="Miura T."/>
            <person name="Furukawa M."/>
            <person name="Shimamura M."/>
            <person name="Ohyama Y."/>
            <person name="Yamazoe A."/>
            <person name="Kawasaki H."/>
        </authorList>
    </citation>
    <scope>NUCLEOTIDE SEQUENCE [LARGE SCALE GENOMIC DNA]</scope>
    <source>
        <strain evidence="6 7">NBRC 15291</strain>
    </source>
</reference>
<protein>
    <submittedName>
        <fullName evidence="6">Sensor histidine kinase</fullName>
    </submittedName>
</protein>
<dbReference type="Proteomes" id="UP000315234">
    <property type="component" value="Unassembled WGS sequence"/>
</dbReference>
<dbReference type="AlphaFoldDB" id="A0AAQ1TXM3"/>
<dbReference type="GO" id="GO:0046983">
    <property type="term" value="F:protein dimerization activity"/>
    <property type="evidence" value="ECO:0007669"/>
    <property type="project" value="InterPro"/>
</dbReference>
<dbReference type="PANTHER" id="PTHR24421">
    <property type="entry name" value="NITRATE/NITRITE SENSOR PROTEIN NARX-RELATED"/>
    <property type="match status" value="1"/>
</dbReference>
<evidence type="ECO:0000313" key="6">
    <source>
        <dbReference type="EMBL" id="GEA42124.1"/>
    </source>
</evidence>
<dbReference type="PANTHER" id="PTHR24421:SF63">
    <property type="entry name" value="SENSOR HISTIDINE KINASE DESK"/>
    <property type="match status" value="1"/>
</dbReference>
<name>A0AAQ1TXM3_CORST</name>
<organism evidence="6 7">
    <name type="scientific">Corynebacterium striatum</name>
    <dbReference type="NCBI Taxonomy" id="43770"/>
    <lineage>
        <taxon>Bacteria</taxon>
        <taxon>Bacillati</taxon>
        <taxon>Actinomycetota</taxon>
        <taxon>Actinomycetes</taxon>
        <taxon>Mycobacteriales</taxon>
        <taxon>Corynebacteriaceae</taxon>
        <taxon>Corynebacterium</taxon>
    </lineage>
</organism>
<evidence type="ECO:0000256" key="3">
    <source>
        <dbReference type="ARBA" id="ARBA00023012"/>
    </source>
</evidence>
<dbReference type="GO" id="GO:0016020">
    <property type="term" value="C:membrane"/>
    <property type="evidence" value="ECO:0007669"/>
    <property type="project" value="InterPro"/>
</dbReference>
<feature type="transmembrane region" description="Helical" evidence="4">
    <location>
        <begin position="21"/>
        <end position="41"/>
    </location>
</feature>
<comment type="caution">
    <text evidence="6">The sequence shown here is derived from an EMBL/GenBank/DDBJ whole genome shotgun (WGS) entry which is preliminary data.</text>
</comment>